<name>K5VYZ0_PHACS</name>
<keyword evidence="2" id="KW-1185">Reference proteome</keyword>
<gene>
    <name evidence="1" type="ORF">PHACADRAFT_212410</name>
</gene>
<evidence type="ECO:0000313" key="2">
    <source>
        <dbReference type="Proteomes" id="UP000008370"/>
    </source>
</evidence>
<dbReference type="KEGG" id="pco:PHACADRAFT_212410"/>
<sequence>MRLDWDILVEIMSVLSRADASRMSRTCRVLLHAAPPTLLKGQVVLWSMTYLLSFHQFMFRDKHKCFHHLRVLILKDAIHHITGAGDLLVDIFTHSTDLERLKVFTSELIDADDRIPPALSALKQLHTIELFSITEHTIDMLKQIQAPLTTARVSLGRLIGPGGRAGIDPISIFARFKDYLRVVDVIHAEFASAGFRYSRVDTLSVIYINNELRPLLHCFPNLKNRQLLPMPSLRWRPLNDRHVEEQRRFNMTSPTSWSSFNRLIGTDPRSGSRELPVEDIDVHAIAENAMRYIPTIQRVGINIGQKPYMYEVQQKEEQHNLRSLVALPSDMAVNAEFALYQGTW</sequence>
<reference evidence="1 2" key="1">
    <citation type="journal article" date="2012" name="BMC Genomics">
        <title>Comparative genomics of the white-rot fungi, Phanerochaete carnosa and P. chrysosporium, to elucidate the genetic basis of the distinct wood types they colonize.</title>
        <authorList>
            <person name="Suzuki H."/>
            <person name="MacDonald J."/>
            <person name="Syed K."/>
            <person name="Salamov A."/>
            <person name="Hori C."/>
            <person name="Aerts A."/>
            <person name="Henrissat B."/>
            <person name="Wiebenga A."/>
            <person name="vanKuyk P.A."/>
            <person name="Barry K."/>
            <person name="Lindquist E."/>
            <person name="LaButti K."/>
            <person name="Lapidus A."/>
            <person name="Lucas S."/>
            <person name="Coutinho P."/>
            <person name="Gong Y."/>
            <person name="Samejima M."/>
            <person name="Mahadevan R."/>
            <person name="Abou-Zaid M."/>
            <person name="de Vries R.P."/>
            <person name="Igarashi K."/>
            <person name="Yadav J.S."/>
            <person name="Grigoriev I.V."/>
            <person name="Master E.R."/>
        </authorList>
    </citation>
    <scope>NUCLEOTIDE SEQUENCE [LARGE SCALE GENOMIC DNA]</scope>
    <source>
        <strain evidence="1 2">HHB-10118-sp</strain>
    </source>
</reference>
<dbReference type="Proteomes" id="UP000008370">
    <property type="component" value="Unassembled WGS sequence"/>
</dbReference>
<evidence type="ECO:0000313" key="1">
    <source>
        <dbReference type="EMBL" id="EKM51794.1"/>
    </source>
</evidence>
<dbReference type="AlphaFoldDB" id="K5VYZ0"/>
<accession>K5VYZ0</accession>
<protein>
    <recommendedName>
        <fullName evidence="3">F-box domain-containing protein</fullName>
    </recommendedName>
</protein>
<dbReference type="OrthoDB" id="2755760at2759"/>
<dbReference type="HOGENOM" id="CLU_806773_0_0_1"/>
<dbReference type="RefSeq" id="XP_007399591.1">
    <property type="nucleotide sequence ID" value="XM_007399529.1"/>
</dbReference>
<proteinExistence type="predicted"/>
<dbReference type="EMBL" id="JH930476">
    <property type="protein sequence ID" value="EKM51794.1"/>
    <property type="molecule type" value="Genomic_DNA"/>
</dbReference>
<evidence type="ECO:0008006" key="3">
    <source>
        <dbReference type="Google" id="ProtNLM"/>
    </source>
</evidence>
<dbReference type="InParanoid" id="K5VYZ0"/>
<organism evidence="1 2">
    <name type="scientific">Phanerochaete carnosa (strain HHB-10118-sp)</name>
    <name type="common">White-rot fungus</name>
    <name type="synonym">Peniophora carnosa</name>
    <dbReference type="NCBI Taxonomy" id="650164"/>
    <lineage>
        <taxon>Eukaryota</taxon>
        <taxon>Fungi</taxon>
        <taxon>Dikarya</taxon>
        <taxon>Basidiomycota</taxon>
        <taxon>Agaricomycotina</taxon>
        <taxon>Agaricomycetes</taxon>
        <taxon>Polyporales</taxon>
        <taxon>Phanerochaetaceae</taxon>
        <taxon>Phanerochaete</taxon>
    </lineage>
</organism>
<dbReference type="GeneID" id="18913232"/>